<evidence type="ECO:0000256" key="2">
    <source>
        <dbReference type="ARBA" id="ARBA00022833"/>
    </source>
</evidence>
<name>A0A1V9Y0Q2_9ACAR</name>
<dbReference type="Gene3D" id="4.10.1040.10">
    <property type="entry name" value="DM DNA-binding domain"/>
    <property type="match status" value="1"/>
</dbReference>
<dbReference type="InterPro" id="IPR026607">
    <property type="entry name" value="DMRT"/>
</dbReference>
<keyword evidence="3 5" id="KW-0238">DNA-binding</keyword>
<feature type="compositionally biased region" description="Polar residues" evidence="6">
    <location>
        <begin position="205"/>
        <end position="218"/>
    </location>
</feature>
<dbReference type="GO" id="GO:0000981">
    <property type="term" value="F:DNA-binding transcription factor activity, RNA polymerase II-specific"/>
    <property type="evidence" value="ECO:0007669"/>
    <property type="project" value="TreeGrafter"/>
</dbReference>
<proteinExistence type="predicted"/>
<feature type="DNA-binding region" description="DM" evidence="5">
    <location>
        <begin position="13"/>
        <end position="60"/>
    </location>
</feature>
<dbReference type="InParanoid" id="A0A1V9Y0Q2"/>
<evidence type="ECO:0000313" key="8">
    <source>
        <dbReference type="EMBL" id="OQR79304.1"/>
    </source>
</evidence>
<dbReference type="FunFam" id="4.10.1040.10:FF:000001">
    <property type="entry name" value="doublesex- and mab-3-related transcription factor 1"/>
    <property type="match status" value="1"/>
</dbReference>
<evidence type="ECO:0000256" key="4">
    <source>
        <dbReference type="ARBA" id="ARBA00023242"/>
    </source>
</evidence>
<dbReference type="GO" id="GO:0005634">
    <property type="term" value="C:nucleus"/>
    <property type="evidence" value="ECO:0007669"/>
    <property type="project" value="UniProtKB-SubCell"/>
</dbReference>
<evidence type="ECO:0000256" key="1">
    <source>
        <dbReference type="ARBA" id="ARBA00022723"/>
    </source>
</evidence>
<keyword evidence="9" id="KW-1185">Reference proteome</keyword>
<sequence length="218" mass="23901">MEPTTPRLRSPKCARCRNHGVVSSLKGHKKLCRWRDCPCANCLLVVERQRVMAAQVALRRQQQAAENAARAIKRLADESPEDLDNCRIPSTTQPRTETPSPSHTSSTPRHSPLDLSSPAAVSVSTGLTAFPLLCSMLPSPCSSPHGYSFQQLTQAQQDLPILPGNLLRSPLLTPEQQLNLVLLTQAAMRQQQQNQQRSQGDKDGGSSSFSIESLLTRS</sequence>
<accession>A0A1V9Y0Q2</accession>
<feature type="region of interest" description="Disordered" evidence="6">
    <location>
        <begin position="74"/>
        <end position="117"/>
    </location>
</feature>
<evidence type="ECO:0000256" key="3">
    <source>
        <dbReference type="ARBA" id="ARBA00023125"/>
    </source>
</evidence>
<protein>
    <recommendedName>
        <fullName evidence="7">DM domain-containing protein</fullName>
    </recommendedName>
</protein>
<dbReference type="Proteomes" id="UP000192247">
    <property type="component" value="Unassembled WGS sequence"/>
</dbReference>
<dbReference type="GO" id="GO:0000978">
    <property type="term" value="F:RNA polymerase II cis-regulatory region sequence-specific DNA binding"/>
    <property type="evidence" value="ECO:0007669"/>
    <property type="project" value="TreeGrafter"/>
</dbReference>
<dbReference type="SMART" id="SM00301">
    <property type="entry name" value="DM"/>
    <property type="match status" value="1"/>
</dbReference>
<evidence type="ECO:0000313" key="9">
    <source>
        <dbReference type="Proteomes" id="UP000192247"/>
    </source>
</evidence>
<keyword evidence="1 5" id="KW-0479">Metal-binding</keyword>
<dbReference type="GO" id="GO:0007548">
    <property type="term" value="P:sex differentiation"/>
    <property type="evidence" value="ECO:0007669"/>
    <property type="project" value="TreeGrafter"/>
</dbReference>
<feature type="domain" description="DM" evidence="7">
    <location>
        <begin position="13"/>
        <end position="60"/>
    </location>
</feature>
<comment type="subcellular location">
    <subcellularLocation>
        <location evidence="5">Nucleus</location>
    </subcellularLocation>
</comment>
<organism evidence="8 9">
    <name type="scientific">Tropilaelaps mercedesae</name>
    <dbReference type="NCBI Taxonomy" id="418985"/>
    <lineage>
        <taxon>Eukaryota</taxon>
        <taxon>Metazoa</taxon>
        <taxon>Ecdysozoa</taxon>
        <taxon>Arthropoda</taxon>
        <taxon>Chelicerata</taxon>
        <taxon>Arachnida</taxon>
        <taxon>Acari</taxon>
        <taxon>Parasitiformes</taxon>
        <taxon>Mesostigmata</taxon>
        <taxon>Gamasina</taxon>
        <taxon>Dermanyssoidea</taxon>
        <taxon>Laelapidae</taxon>
        <taxon>Tropilaelaps</taxon>
    </lineage>
</organism>
<evidence type="ECO:0000256" key="5">
    <source>
        <dbReference type="PROSITE-ProRule" id="PRU00070"/>
    </source>
</evidence>
<keyword evidence="4 5" id="KW-0539">Nucleus</keyword>
<dbReference type="GO" id="GO:0046872">
    <property type="term" value="F:metal ion binding"/>
    <property type="evidence" value="ECO:0007669"/>
    <property type="project" value="UniProtKB-KW"/>
</dbReference>
<gene>
    <name evidence="8" type="ORF">BIW11_05831</name>
</gene>
<dbReference type="InterPro" id="IPR036407">
    <property type="entry name" value="DM_DNA-bd_sf"/>
</dbReference>
<dbReference type="PROSITE" id="PS40000">
    <property type="entry name" value="DM_1"/>
    <property type="match status" value="1"/>
</dbReference>
<dbReference type="PANTHER" id="PTHR12322:SF53">
    <property type="entry name" value="DOUBLESEX-MAB RELATED 11E"/>
    <property type="match status" value="1"/>
</dbReference>
<feature type="region of interest" description="Disordered" evidence="6">
    <location>
        <begin position="191"/>
        <end position="218"/>
    </location>
</feature>
<dbReference type="STRING" id="418985.A0A1V9Y0Q2"/>
<evidence type="ECO:0000259" key="7">
    <source>
        <dbReference type="PROSITE" id="PS50809"/>
    </source>
</evidence>
<keyword evidence="2 5" id="KW-0862">Zinc</keyword>
<dbReference type="InterPro" id="IPR001275">
    <property type="entry name" value="DM_DNA-bd"/>
</dbReference>
<dbReference type="PANTHER" id="PTHR12322">
    <property type="entry name" value="DOUBLESEX AND MAB-3 RELATED TRANSCRIPTION FACTOR DMRT"/>
    <property type="match status" value="1"/>
</dbReference>
<feature type="compositionally biased region" description="Low complexity" evidence="6">
    <location>
        <begin position="94"/>
        <end position="110"/>
    </location>
</feature>
<dbReference type="AlphaFoldDB" id="A0A1V9Y0Q2"/>
<dbReference type="EMBL" id="MNPL01001267">
    <property type="protein sequence ID" value="OQR79304.1"/>
    <property type="molecule type" value="Genomic_DNA"/>
</dbReference>
<dbReference type="Pfam" id="PF00751">
    <property type="entry name" value="DM"/>
    <property type="match status" value="1"/>
</dbReference>
<dbReference type="SUPFAM" id="SSF82927">
    <property type="entry name" value="Cysteine-rich DNA binding domain, (DM domain)"/>
    <property type="match status" value="1"/>
</dbReference>
<reference evidence="8 9" key="1">
    <citation type="journal article" date="2017" name="Gigascience">
        <title>Draft genome of the honey bee ectoparasitic mite, Tropilaelaps mercedesae, is shaped by the parasitic life history.</title>
        <authorList>
            <person name="Dong X."/>
            <person name="Armstrong S.D."/>
            <person name="Xia D."/>
            <person name="Makepeace B.L."/>
            <person name="Darby A.C."/>
            <person name="Kadowaki T."/>
        </authorList>
    </citation>
    <scope>NUCLEOTIDE SEQUENCE [LARGE SCALE GENOMIC DNA]</scope>
    <source>
        <strain evidence="8">Wuxi-XJTLU</strain>
    </source>
</reference>
<comment type="caution">
    <text evidence="8">The sequence shown here is derived from an EMBL/GenBank/DDBJ whole genome shotgun (WGS) entry which is preliminary data.</text>
</comment>
<dbReference type="PROSITE" id="PS50809">
    <property type="entry name" value="DM_2"/>
    <property type="match status" value="1"/>
</dbReference>
<evidence type="ECO:0000256" key="6">
    <source>
        <dbReference type="SAM" id="MobiDB-lite"/>
    </source>
</evidence>
<dbReference type="OrthoDB" id="6162476at2759"/>